<proteinExistence type="predicted"/>
<dbReference type="InParanoid" id="A0A423PTM0"/>
<feature type="region of interest" description="Disordered" evidence="1">
    <location>
        <begin position="1"/>
        <end position="52"/>
    </location>
</feature>
<name>A0A423PTM0_9GAMM</name>
<dbReference type="Proteomes" id="UP000285310">
    <property type="component" value="Unassembled WGS sequence"/>
</dbReference>
<accession>A0A423PTM0</accession>
<protein>
    <submittedName>
        <fullName evidence="2">Uncharacterized protein</fullName>
    </submittedName>
</protein>
<sequence>MALYRGIHAHRSRLLPGLSGARPHQRRDRERPAGRPRPRGLCAPGLSMGRCG</sequence>
<gene>
    <name evidence="2" type="ORF">SAJA_07205</name>
</gene>
<keyword evidence="3" id="KW-1185">Reference proteome</keyword>
<reference evidence="2 3" key="1">
    <citation type="submission" date="2013-10" db="EMBL/GenBank/DDBJ databases">
        <title>Salinisphaera japonica YTM-1 Genome Sequencing.</title>
        <authorList>
            <person name="Lai Q."/>
            <person name="Li C."/>
            <person name="Shao Z."/>
        </authorList>
    </citation>
    <scope>NUCLEOTIDE SEQUENCE [LARGE SCALE GENOMIC DNA]</scope>
    <source>
        <strain evidence="2 3">YTM-1</strain>
    </source>
</reference>
<evidence type="ECO:0000256" key="1">
    <source>
        <dbReference type="SAM" id="MobiDB-lite"/>
    </source>
</evidence>
<evidence type="ECO:0000313" key="3">
    <source>
        <dbReference type="Proteomes" id="UP000285310"/>
    </source>
</evidence>
<organism evidence="2 3">
    <name type="scientific">Salinisphaera japonica YTM-1</name>
    <dbReference type="NCBI Taxonomy" id="1209778"/>
    <lineage>
        <taxon>Bacteria</taxon>
        <taxon>Pseudomonadati</taxon>
        <taxon>Pseudomonadota</taxon>
        <taxon>Gammaproteobacteria</taxon>
        <taxon>Salinisphaerales</taxon>
        <taxon>Salinisphaeraceae</taxon>
        <taxon>Salinisphaera</taxon>
    </lineage>
</organism>
<evidence type="ECO:0000313" key="2">
    <source>
        <dbReference type="EMBL" id="ROO28950.1"/>
    </source>
</evidence>
<comment type="caution">
    <text evidence="2">The sequence shown here is derived from an EMBL/GenBank/DDBJ whole genome shotgun (WGS) entry which is preliminary data.</text>
</comment>
<dbReference type="EMBL" id="AYKG01000018">
    <property type="protein sequence ID" value="ROO28950.1"/>
    <property type="molecule type" value="Genomic_DNA"/>
</dbReference>
<dbReference type="AlphaFoldDB" id="A0A423PTM0"/>